<proteinExistence type="predicted"/>
<dbReference type="EMBL" id="SRLO01014289">
    <property type="protein sequence ID" value="TNN24780.1"/>
    <property type="molecule type" value="Genomic_DNA"/>
</dbReference>
<feature type="region of interest" description="Disordered" evidence="1">
    <location>
        <begin position="18"/>
        <end position="43"/>
    </location>
</feature>
<accession>A0A4Z2E880</accession>
<feature type="signal peptide" evidence="2">
    <location>
        <begin position="1"/>
        <end position="20"/>
    </location>
</feature>
<protein>
    <submittedName>
        <fullName evidence="3">Uncharacterized protein</fullName>
    </submittedName>
</protein>
<evidence type="ECO:0000313" key="3">
    <source>
        <dbReference type="EMBL" id="TNN24780.1"/>
    </source>
</evidence>
<evidence type="ECO:0000256" key="2">
    <source>
        <dbReference type="SAM" id="SignalP"/>
    </source>
</evidence>
<reference evidence="3 4" key="1">
    <citation type="submission" date="2019-03" db="EMBL/GenBank/DDBJ databases">
        <title>First draft genome of Liparis tanakae, snailfish: a comprehensive survey of snailfish specific genes.</title>
        <authorList>
            <person name="Kim W."/>
            <person name="Song I."/>
            <person name="Jeong J.-H."/>
            <person name="Kim D."/>
            <person name="Kim S."/>
            <person name="Ryu S."/>
            <person name="Song J.Y."/>
            <person name="Lee S.K."/>
        </authorList>
    </citation>
    <scope>NUCLEOTIDE SEQUENCE [LARGE SCALE GENOMIC DNA]</scope>
    <source>
        <tissue evidence="3">Muscle</tissue>
    </source>
</reference>
<organism evidence="3 4">
    <name type="scientific">Liparis tanakae</name>
    <name type="common">Tanaka's snailfish</name>
    <dbReference type="NCBI Taxonomy" id="230148"/>
    <lineage>
        <taxon>Eukaryota</taxon>
        <taxon>Metazoa</taxon>
        <taxon>Chordata</taxon>
        <taxon>Craniata</taxon>
        <taxon>Vertebrata</taxon>
        <taxon>Euteleostomi</taxon>
        <taxon>Actinopterygii</taxon>
        <taxon>Neopterygii</taxon>
        <taxon>Teleostei</taxon>
        <taxon>Neoteleostei</taxon>
        <taxon>Acanthomorphata</taxon>
        <taxon>Eupercaria</taxon>
        <taxon>Perciformes</taxon>
        <taxon>Cottioidei</taxon>
        <taxon>Cottales</taxon>
        <taxon>Liparidae</taxon>
        <taxon>Liparis</taxon>
    </lineage>
</organism>
<keyword evidence="2" id="KW-0732">Signal</keyword>
<gene>
    <name evidence="3" type="ORF">EYF80_065093</name>
</gene>
<evidence type="ECO:0000256" key="1">
    <source>
        <dbReference type="SAM" id="MobiDB-lite"/>
    </source>
</evidence>
<name>A0A4Z2E880_9TELE</name>
<evidence type="ECO:0000313" key="4">
    <source>
        <dbReference type="Proteomes" id="UP000314294"/>
    </source>
</evidence>
<sequence length="65" mass="6905">MTRCLLCVLLLSSAADQTDWSSTAPPDGSIPKIPSSAGPQGRDLVLYLDPSSPQQAELNLKISSY</sequence>
<dbReference type="Proteomes" id="UP000314294">
    <property type="component" value="Unassembled WGS sequence"/>
</dbReference>
<feature type="chain" id="PRO_5021367486" evidence="2">
    <location>
        <begin position="21"/>
        <end position="65"/>
    </location>
</feature>
<dbReference type="AlphaFoldDB" id="A0A4Z2E880"/>
<comment type="caution">
    <text evidence="3">The sequence shown here is derived from an EMBL/GenBank/DDBJ whole genome shotgun (WGS) entry which is preliminary data.</text>
</comment>
<keyword evidence="4" id="KW-1185">Reference proteome</keyword>